<dbReference type="Gene3D" id="3.40.605.10">
    <property type="entry name" value="Aldehyde Dehydrogenase, Chain A, domain 1"/>
    <property type="match status" value="1"/>
</dbReference>
<name>A0A4W3HMA3_CALMI</name>
<dbReference type="GO" id="GO:0004029">
    <property type="term" value="F:aldehyde dehydrogenase (NAD+) activity"/>
    <property type="evidence" value="ECO:0007669"/>
    <property type="project" value="UniProtKB-EC"/>
</dbReference>
<dbReference type="OMA" id="WYAGWSD"/>
<dbReference type="SUPFAM" id="SSF53720">
    <property type="entry name" value="ALDH-like"/>
    <property type="match status" value="1"/>
</dbReference>
<comment type="similarity">
    <text evidence="1">Belongs to the aldehyde dehydrogenase family.</text>
</comment>
<feature type="domain" description="Aldehyde dehydrogenase" evidence="5">
    <location>
        <begin position="21"/>
        <end position="204"/>
    </location>
</feature>
<evidence type="ECO:0000256" key="2">
    <source>
        <dbReference type="ARBA" id="ARBA00023002"/>
    </source>
</evidence>
<evidence type="ECO:0000256" key="3">
    <source>
        <dbReference type="ARBA" id="ARBA00023027"/>
    </source>
</evidence>
<dbReference type="Ensembl" id="ENSCMIT00000017534.1">
    <property type="protein sequence ID" value="ENSCMIP00000017196.1"/>
    <property type="gene ID" value="ENSCMIG00000008217.1"/>
</dbReference>
<reference evidence="6" key="5">
    <citation type="submission" date="2025-09" db="UniProtKB">
        <authorList>
            <consortium name="Ensembl"/>
        </authorList>
    </citation>
    <scope>IDENTIFICATION</scope>
</reference>
<proteinExistence type="inferred from homology"/>
<dbReference type="InterPro" id="IPR016161">
    <property type="entry name" value="Ald_DH/histidinol_DH"/>
</dbReference>
<organism evidence="6 7">
    <name type="scientific">Callorhinchus milii</name>
    <name type="common">Ghost shark</name>
    <dbReference type="NCBI Taxonomy" id="7868"/>
    <lineage>
        <taxon>Eukaryota</taxon>
        <taxon>Metazoa</taxon>
        <taxon>Chordata</taxon>
        <taxon>Craniata</taxon>
        <taxon>Vertebrata</taxon>
        <taxon>Chondrichthyes</taxon>
        <taxon>Holocephali</taxon>
        <taxon>Chimaeriformes</taxon>
        <taxon>Callorhinchidae</taxon>
        <taxon>Callorhinchus</taxon>
    </lineage>
</organism>
<dbReference type="PANTHER" id="PTHR11699">
    <property type="entry name" value="ALDEHYDE DEHYDROGENASE-RELATED"/>
    <property type="match status" value="1"/>
</dbReference>
<evidence type="ECO:0000313" key="7">
    <source>
        <dbReference type="Proteomes" id="UP000314986"/>
    </source>
</evidence>
<sequence>MLTDIETLLFFILQIFINNDWHNAVSKKTFPTINPSTGEIICQVTEGAEADLNDAVKAAKETFRLGSPWRTMDASHRGVLLNRLAGLIERDKLYLATLDKDNVKHIVPNEGLLFLTTTALCNGYYADWADKYHGKTIPVDGDFFWYTRHEPVGARGQIIPWNFPLLVRAWKLGPTLATGDVVGMKMEEQTPLTALCIANLIKEVSEGTFTV</sequence>
<evidence type="ECO:0000256" key="1">
    <source>
        <dbReference type="ARBA" id="ARBA00009986"/>
    </source>
</evidence>
<keyword evidence="3" id="KW-0520">NAD</keyword>
<dbReference type="AlphaFoldDB" id="A0A4W3HMA3"/>
<dbReference type="Proteomes" id="UP000314986">
    <property type="component" value="Unassembled WGS sequence"/>
</dbReference>
<accession>A0A4W3HMA3</accession>
<reference evidence="7" key="1">
    <citation type="journal article" date="2006" name="Science">
        <title>Ancient noncoding elements conserved in the human genome.</title>
        <authorList>
            <person name="Venkatesh B."/>
            <person name="Kirkness E.F."/>
            <person name="Loh Y.H."/>
            <person name="Halpern A.L."/>
            <person name="Lee A.P."/>
            <person name="Johnson J."/>
            <person name="Dandona N."/>
            <person name="Viswanathan L.D."/>
            <person name="Tay A."/>
            <person name="Venter J.C."/>
            <person name="Strausberg R.L."/>
            <person name="Brenner S."/>
        </authorList>
    </citation>
    <scope>NUCLEOTIDE SEQUENCE [LARGE SCALE GENOMIC DNA]</scope>
</reference>
<dbReference type="GeneTree" id="ENSGT00940000156240"/>
<protein>
    <recommendedName>
        <fullName evidence="4">aldehyde dehydrogenase (NAD(+))</fullName>
        <ecNumber evidence="4">1.2.1.3</ecNumber>
    </recommendedName>
</protein>
<keyword evidence="7" id="KW-1185">Reference proteome</keyword>
<keyword evidence="2" id="KW-0560">Oxidoreductase</keyword>
<dbReference type="InParanoid" id="A0A4W3HMA3"/>
<evidence type="ECO:0000259" key="5">
    <source>
        <dbReference type="Pfam" id="PF00171"/>
    </source>
</evidence>
<dbReference type="Pfam" id="PF00171">
    <property type="entry name" value="Aldedh"/>
    <property type="match status" value="1"/>
</dbReference>
<reference evidence="7" key="2">
    <citation type="journal article" date="2007" name="PLoS Biol.">
        <title>Survey sequencing and comparative analysis of the elephant shark (Callorhinchus milii) genome.</title>
        <authorList>
            <person name="Venkatesh B."/>
            <person name="Kirkness E.F."/>
            <person name="Loh Y.H."/>
            <person name="Halpern A.L."/>
            <person name="Lee A.P."/>
            <person name="Johnson J."/>
            <person name="Dandona N."/>
            <person name="Viswanathan L.D."/>
            <person name="Tay A."/>
            <person name="Venter J.C."/>
            <person name="Strausberg R.L."/>
            <person name="Brenner S."/>
        </authorList>
    </citation>
    <scope>NUCLEOTIDE SEQUENCE [LARGE SCALE GENOMIC DNA]</scope>
</reference>
<dbReference type="InterPro" id="IPR015590">
    <property type="entry name" value="Aldehyde_DH_dom"/>
</dbReference>
<reference evidence="6" key="4">
    <citation type="submission" date="2025-08" db="UniProtKB">
        <authorList>
            <consortium name="Ensembl"/>
        </authorList>
    </citation>
    <scope>IDENTIFICATION</scope>
</reference>
<dbReference type="STRING" id="7868.ENSCMIP00000017196"/>
<dbReference type="InterPro" id="IPR016162">
    <property type="entry name" value="Ald_DH_N"/>
</dbReference>
<reference evidence="7" key="3">
    <citation type="journal article" date="2014" name="Nature">
        <title>Elephant shark genome provides unique insights into gnathostome evolution.</title>
        <authorList>
            <consortium name="International Elephant Shark Genome Sequencing Consortium"/>
            <person name="Venkatesh B."/>
            <person name="Lee A.P."/>
            <person name="Ravi V."/>
            <person name="Maurya A.K."/>
            <person name="Lian M.M."/>
            <person name="Swann J.B."/>
            <person name="Ohta Y."/>
            <person name="Flajnik M.F."/>
            <person name="Sutoh Y."/>
            <person name="Kasahara M."/>
            <person name="Hoon S."/>
            <person name="Gangu V."/>
            <person name="Roy S.W."/>
            <person name="Irimia M."/>
            <person name="Korzh V."/>
            <person name="Kondrychyn I."/>
            <person name="Lim Z.W."/>
            <person name="Tay B.H."/>
            <person name="Tohari S."/>
            <person name="Kong K.W."/>
            <person name="Ho S."/>
            <person name="Lorente-Galdos B."/>
            <person name="Quilez J."/>
            <person name="Marques-Bonet T."/>
            <person name="Raney B.J."/>
            <person name="Ingham P.W."/>
            <person name="Tay A."/>
            <person name="Hillier L.W."/>
            <person name="Minx P."/>
            <person name="Boehm T."/>
            <person name="Wilson R.K."/>
            <person name="Brenner S."/>
            <person name="Warren W.C."/>
        </authorList>
    </citation>
    <scope>NUCLEOTIDE SEQUENCE [LARGE SCALE GENOMIC DNA]</scope>
</reference>
<evidence type="ECO:0000313" key="6">
    <source>
        <dbReference type="Ensembl" id="ENSCMIP00000017196.1"/>
    </source>
</evidence>
<dbReference type="FunFam" id="3.40.605.10:FF:000029">
    <property type="entry name" value="Aldehyde dehydrogenase, mitochondrial"/>
    <property type="match status" value="1"/>
</dbReference>
<dbReference type="EC" id="1.2.1.3" evidence="4"/>
<evidence type="ECO:0000256" key="4">
    <source>
        <dbReference type="ARBA" id="ARBA00024226"/>
    </source>
</evidence>